<dbReference type="SUPFAM" id="SSF50978">
    <property type="entry name" value="WD40 repeat-like"/>
    <property type="match status" value="1"/>
</dbReference>
<name>A0AAQ3NTP1_VIGMU</name>
<protein>
    <submittedName>
        <fullName evidence="1">Uncharacterized protein</fullName>
    </submittedName>
</protein>
<organism evidence="1 2">
    <name type="scientific">Vigna mungo</name>
    <name type="common">Black gram</name>
    <name type="synonym">Phaseolus mungo</name>
    <dbReference type="NCBI Taxonomy" id="3915"/>
    <lineage>
        <taxon>Eukaryota</taxon>
        <taxon>Viridiplantae</taxon>
        <taxon>Streptophyta</taxon>
        <taxon>Embryophyta</taxon>
        <taxon>Tracheophyta</taxon>
        <taxon>Spermatophyta</taxon>
        <taxon>Magnoliopsida</taxon>
        <taxon>eudicotyledons</taxon>
        <taxon>Gunneridae</taxon>
        <taxon>Pentapetalae</taxon>
        <taxon>rosids</taxon>
        <taxon>fabids</taxon>
        <taxon>Fabales</taxon>
        <taxon>Fabaceae</taxon>
        <taxon>Papilionoideae</taxon>
        <taxon>50 kb inversion clade</taxon>
        <taxon>NPAAA clade</taxon>
        <taxon>indigoferoid/millettioid clade</taxon>
        <taxon>Phaseoleae</taxon>
        <taxon>Vigna</taxon>
    </lineage>
</organism>
<keyword evidence="2" id="KW-1185">Reference proteome</keyword>
<dbReference type="Proteomes" id="UP001374535">
    <property type="component" value="Chromosome 3"/>
</dbReference>
<sequence length="218" mass="25041">MKNVLTVLHAPDLLLLGELRQTEHAYARVFSCLSEQDHRQELPDDWRRNLIVLVSAAAEVVAERTAEVVTDVTAECWIWRKWEKPKRLKKKNTRFLMRPIISDREMKGVEKYNSAQHKGFRKKSEDCDDDTIHLYDLSTTSSIGSLNQHSASVTVLSFYAPSNFSFPHNLISVDDVGSLTIFYADDLVHLRAPAREFFIMLPVLRLGGVTFREDSEDF</sequence>
<reference evidence="1 2" key="1">
    <citation type="journal article" date="2023" name="Life. Sci Alliance">
        <title>Evolutionary insights into 3D genome organization and epigenetic landscape of Vigna mungo.</title>
        <authorList>
            <person name="Junaid A."/>
            <person name="Singh B."/>
            <person name="Bhatia S."/>
        </authorList>
    </citation>
    <scope>NUCLEOTIDE SEQUENCE [LARGE SCALE GENOMIC DNA]</scope>
    <source>
        <strain evidence="1">Urdbean</strain>
    </source>
</reference>
<dbReference type="EMBL" id="CP144698">
    <property type="protein sequence ID" value="WVZ16301.1"/>
    <property type="molecule type" value="Genomic_DNA"/>
</dbReference>
<evidence type="ECO:0000313" key="1">
    <source>
        <dbReference type="EMBL" id="WVZ16301.1"/>
    </source>
</evidence>
<dbReference type="InterPro" id="IPR036322">
    <property type="entry name" value="WD40_repeat_dom_sf"/>
</dbReference>
<gene>
    <name evidence="1" type="ORF">V8G54_009283</name>
</gene>
<dbReference type="AlphaFoldDB" id="A0AAQ3NTP1"/>
<evidence type="ECO:0000313" key="2">
    <source>
        <dbReference type="Proteomes" id="UP001374535"/>
    </source>
</evidence>
<accession>A0AAQ3NTP1</accession>
<proteinExistence type="predicted"/>